<proteinExistence type="predicted"/>
<dbReference type="EMBL" id="PUHR01000176">
    <property type="protein sequence ID" value="KAG0660380.1"/>
    <property type="molecule type" value="Genomic_DNA"/>
</dbReference>
<name>A0A9P6W0J4_MAUEX</name>
<dbReference type="OrthoDB" id="4034650at2759"/>
<dbReference type="AlphaFoldDB" id="A0A9P6W0J4"/>
<dbReference type="InterPro" id="IPR011989">
    <property type="entry name" value="ARM-like"/>
</dbReference>
<organism evidence="2 3">
    <name type="scientific">Maudiozyma exigua</name>
    <name type="common">Yeast</name>
    <name type="synonym">Kazachstania exigua</name>
    <dbReference type="NCBI Taxonomy" id="34358"/>
    <lineage>
        <taxon>Eukaryota</taxon>
        <taxon>Fungi</taxon>
        <taxon>Dikarya</taxon>
        <taxon>Ascomycota</taxon>
        <taxon>Saccharomycotina</taxon>
        <taxon>Saccharomycetes</taxon>
        <taxon>Saccharomycetales</taxon>
        <taxon>Saccharomycetaceae</taxon>
        <taxon>Maudiozyma</taxon>
    </lineage>
</organism>
<evidence type="ECO:0000259" key="1">
    <source>
        <dbReference type="Pfam" id="PF08623"/>
    </source>
</evidence>
<dbReference type="Gene3D" id="1.25.10.10">
    <property type="entry name" value="Leucine-rich Repeat Variant"/>
    <property type="match status" value="1"/>
</dbReference>
<accession>A0A9P6W0J4</accession>
<dbReference type="Proteomes" id="UP000750334">
    <property type="component" value="Unassembled WGS sequence"/>
</dbReference>
<evidence type="ECO:0000313" key="2">
    <source>
        <dbReference type="EMBL" id="KAG0660380.1"/>
    </source>
</evidence>
<keyword evidence="3" id="KW-1185">Reference proteome</keyword>
<feature type="domain" description="TATA-binding protein interacting (TIP20)" evidence="1">
    <location>
        <begin position="575"/>
        <end position="656"/>
    </location>
</feature>
<protein>
    <recommendedName>
        <fullName evidence="1">TATA-binding protein interacting (TIP20) domain-containing protein</fullName>
    </recommendedName>
</protein>
<comment type="caution">
    <text evidence="2">The sequence shown here is derived from an EMBL/GenBank/DDBJ whole genome shotgun (WGS) entry which is preliminary data.</text>
</comment>
<sequence length="711" mass="82185">MIILKIIEQYYASTDSDLQYMALRNEFTINDIDNDVSLLMNKLVLPILLTESNMTIVNLVCYELLPKFMQCVRYNYSSNSDIFKLIENRVLIPITNNIRHPDRSLIFMQCSKMLFKKIFELIDLDQRGKSRSSHVNIPSIIFNNNDSFVLLYLKNLGEMNLFETEKYLCYENLNYLLPLYYDGHTHCVPKEIIISLLKQYSQEELINPTTQTLIGNLSRLTSSIELSYCSEYIDDSILLDMSKYWYKFNILIDDYFDTKLLPKLEVSTIDNLDEFIDILKIIINFGPFYSTRILHIGLPYLAQENVIRLIKNCIKLLNITSIGISQKKLENDMLTDSVIADRENSIAIAANDERQYIKTTDSNNNSSSKVERSNDKYVEELSLATGDYQDNDEDEDEDEYFEMEDETVDISVDGDDNQSTHTKELVDNIHYSKLEENDNNNKIEKIAKIKSMVLSILQSCDISLQTEKYFMEMPNLSVYNVYRDMGLAADKNAIATLFKFQSTVQEFDLNIILNDPDYFKKYSKDDIFATLDYKSASSVNNIRDLQFCVDIVEKLIRDENFKLTIRDQAILALILLPHIKKNKEFIRVLKVGNMKQKVDNGLATRTSIYSILSQMDTLQYNVSCKIIEEIVIHGLKDKNATIQFLSETILDKILSEYYNTIQGLAQGWYQVAIMNKLLEILYGSNAVSTTEASVLSNIIDTYPSVTPRHDD</sequence>
<dbReference type="InterPro" id="IPR013932">
    <property type="entry name" value="TATA-bd_TIP120"/>
</dbReference>
<dbReference type="Pfam" id="PF08623">
    <property type="entry name" value="TIP120"/>
    <property type="match status" value="1"/>
</dbReference>
<gene>
    <name evidence="2" type="ORF">C6P45_001585</name>
</gene>
<reference evidence="2 3" key="1">
    <citation type="submission" date="2020-11" db="EMBL/GenBank/DDBJ databases">
        <title>Kefir isolates.</title>
        <authorList>
            <person name="Marcisauskas S."/>
            <person name="Kim Y."/>
            <person name="Blasche S."/>
        </authorList>
    </citation>
    <scope>NUCLEOTIDE SEQUENCE [LARGE SCALE GENOMIC DNA]</scope>
    <source>
        <strain evidence="2 3">OG2</strain>
    </source>
</reference>
<evidence type="ECO:0000313" key="3">
    <source>
        <dbReference type="Proteomes" id="UP000750334"/>
    </source>
</evidence>